<accession>A0A1N7JYA5</accession>
<protein>
    <submittedName>
        <fullName evidence="3">Uncharacterized protein</fullName>
    </submittedName>
</protein>
<keyword evidence="1" id="KW-0732">Signal</keyword>
<feature type="chain" id="PRO_5044563616" evidence="1">
    <location>
        <begin position="22"/>
        <end position="163"/>
    </location>
</feature>
<dbReference type="STRING" id="551459.SAMN05421796_101210"/>
<evidence type="ECO:0000313" key="4">
    <source>
        <dbReference type="Proteomes" id="UP000186246"/>
    </source>
</evidence>
<evidence type="ECO:0000313" key="3">
    <source>
        <dbReference type="EMBL" id="SIS54332.1"/>
    </source>
</evidence>
<dbReference type="Proteomes" id="UP000238314">
    <property type="component" value="Unassembled WGS sequence"/>
</dbReference>
<dbReference type="Proteomes" id="UP000186246">
    <property type="component" value="Unassembled WGS sequence"/>
</dbReference>
<dbReference type="OrthoDB" id="1273465at2"/>
<dbReference type="EMBL" id="MUGO01000003">
    <property type="protein sequence ID" value="PQA96598.1"/>
    <property type="molecule type" value="Genomic_DNA"/>
</dbReference>
<reference evidence="2 5" key="1">
    <citation type="submission" date="2016-11" db="EMBL/GenBank/DDBJ databases">
        <title>Whole genomes of Flavobacteriaceae.</title>
        <authorList>
            <person name="Stine C."/>
            <person name="Li C."/>
            <person name="Tadesse D."/>
        </authorList>
    </citation>
    <scope>NUCLEOTIDE SEQUENCE [LARGE SCALE GENOMIC DNA]</scope>
    <source>
        <strain evidence="2 5">DSM 21068</strain>
    </source>
</reference>
<proteinExistence type="predicted"/>
<reference evidence="3" key="3">
    <citation type="submission" date="2017-01" db="EMBL/GenBank/DDBJ databases">
        <authorList>
            <person name="Mah S.A."/>
            <person name="Swanson W.J."/>
            <person name="Moy G.W."/>
            <person name="Vacquier V.D."/>
        </authorList>
    </citation>
    <scope>NUCLEOTIDE SEQUENCE [LARGE SCALE GENOMIC DNA]</scope>
    <source>
        <strain evidence="3">DSM 21068</strain>
    </source>
</reference>
<gene>
    <name evidence="2" type="ORF">B0A70_05670</name>
    <name evidence="3" type="ORF">SAMN05421796_101210</name>
</gene>
<evidence type="ECO:0000256" key="1">
    <source>
        <dbReference type="SAM" id="SignalP"/>
    </source>
</evidence>
<evidence type="ECO:0000313" key="2">
    <source>
        <dbReference type="EMBL" id="PQA96598.1"/>
    </source>
</evidence>
<name>A0A1N7JYA5_9FLAO</name>
<organism evidence="3 4">
    <name type="scientific">Chryseobacterium piscicola</name>
    <dbReference type="NCBI Taxonomy" id="551459"/>
    <lineage>
        <taxon>Bacteria</taxon>
        <taxon>Pseudomonadati</taxon>
        <taxon>Bacteroidota</taxon>
        <taxon>Flavobacteriia</taxon>
        <taxon>Flavobacteriales</taxon>
        <taxon>Weeksellaceae</taxon>
        <taxon>Chryseobacterium group</taxon>
        <taxon>Chryseobacterium</taxon>
    </lineage>
</organism>
<dbReference type="EMBL" id="FTOJ01000001">
    <property type="protein sequence ID" value="SIS54332.1"/>
    <property type="molecule type" value="Genomic_DNA"/>
</dbReference>
<evidence type="ECO:0000313" key="5">
    <source>
        <dbReference type="Proteomes" id="UP000238314"/>
    </source>
</evidence>
<dbReference type="RefSeq" id="WP_076448947.1">
    <property type="nucleotide sequence ID" value="NZ_FTOJ01000001.1"/>
</dbReference>
<reference evidence="4" key="2">
    <citation type="submission" date="2017-01" db="EMBL/GenBank/DDBJ databases">
        <authorList>
            <person name="Varghese N."/>
            <person name="Submissions S."/>
        </authorList>
    </citation>
    <scope>NUCLEOTIDE SEQUENCE [LARGE SCALE GENOMIC DNA]</scope>
    <source>
        <strain evidence="4">DSM 21068</strain>
    </source>
</reference>
<feature type="signal peptide" evidence="1">
    <location>
        <begin position="1"/>
        <end position="21"/>
    </location>
</feature>
<keyword evidence="5" id="KW-1185">Reference proteome</keyword>
<sequence length="163" mass="18973">MKIKLSLIALLILSLNSLLFAQGGWNIGYLNIGDVTKDHVGKIFRIDFKSNKLREKEPSIRSYFHTKDSNFLSIDSNTIEFIEVRKIYSDAGYYKDQFLVCKKCKAPLRILDMLLLEITEETLIFVADFETQINDQNEKISFKKEIEIHKNELEGLIFLNSKF</sequence>
<dbReference type="AlphaFoldDB" id="A0A1N7JYA5"/>